<keyword evidence="3" id="KW-0732">Signal</keyword>
<proteinExistence type="inferred from homology"/>
<dbReference type="InterPro" id="IPR028081">
    <property type="entry name" value="Leu-bd"/>
</dbReference>
<evidence type="ECO:0000256" key="5">
    <source>
        <dbReference type="SAM" id="Phobius"/>
    </source>
</evidence>
<evidence type="ECO:0000256" key="2">
    <source>
        <dbReference type="ARBA" id="ARBA00022448"/>
    </source>
</evidence>
<keyword evidence="4" id="KW-0029">Amino-acid transport</keyword>
<dbReference type="GO" id="GO:0006865">
    <property type="term" value="P:amino acid transport"/>
    <property type="evidence" value="ECO:0007669"/>
    <property type="project" value="UniProtKB-KW"/>
</dbReference>
<dbReference type="Proteomes" id="UP000216020">
    <property type="component" value="Unassembled WGS sequence"/>
</dbReference>
<reference evidence="8" key="1">
    <citation type="submission" date="2017-05" db="EMBL/GenBank/DDBJ databases">
        <title>Complete and WGS of Bordetella genogroups.</title>
        <authorList>
            <person name="Spilker T."/>
            <person name="Lipuma J."/>
        </authorList>
    </citation>
    <scope>NUCLEOTIDE SEQUENCE [LARGE SCALE GENOMIC DNA]</scope>
    <source>
        <strain evidence="8">AU16122</strain>
    </source>
</reference>
<dbReference type="PANTHER" id="PTHR30483">
    <property type="entry name" value="LEUCINE-SPECIFIC-BINDING PROTEIN"/>
    <property type="match status" value="1"/>
</dbReference>
<feature type="transmembrane region" description="Helical" evidence="5">
    <location>
        <begin position="93"/>
        <end position="113"/>
    </location>
</feature>
<keyword evidence="2" id="KW-0813">Transport</keyword>
<accession>A0A261SL09</accession>
<keyword evidence="5" id="KW-0472">Membrane</keyword>
<dbReference type="InterPro" id="IPR000709">
    <property type="entry name" value="Leu_Ile_Val-bd"/>
</dbReference>
<dbReference type="AlphaFoldDB" id="A0A261SL09"/>
<dbReference type="OrthoDB" id="5289062at2"/>
<evidence type="ECO:0000313" key="8">
    <source>
        <dbReference type="Proteomes" id="UP000216020"/>
    </source>
</evidence>
<dbReference type="SUPFAM" id="SSF53822">
    <property type="entry name" value="Periplasmic binding protein-like I"/>
    <property type="match status" value="1"/>
</dbReference>
<evidence type="ECO:0000259" key="6">
    <source>
        <dbReference type="Pfam" id="PF13458"/>
    </source>
</evidence>
<dbReference type="InterPro" id="IPR051010">
    <property type="entry name" value="BCAA_transport"/>
</dbReference>
<evidence type="ECO:0000256" key="4">
    <source>
        <dbReference type="ARBA" id="ARBA00022970"/>
    </source>
</evidence>
<keyword evidence="8" id="KW-1185">Reference proteome</keyword>
<name>A0A261SL09_9BORD</name>
<gene>
    <name evidence="7" type="ORF">CAL29_05595</name>
</gene>
<dbReference type="Gene3D" id="3.40.50.2300">
    <property type="match status" value="2"/>
</dbReference>
<keyword evidence="5" id="KW-0812">Transmembrane</keyword>
<protein>
    <recommendedName>
        <fullName evidence="6">Leucine-binding protein domain-containing protein</fullName>
    </recommendedName>
</protein>
<feature type="domain" description="Leucine-binding protein" evidence="6">
    <location>
        <begin position="117"/>
        <end position="430"/>
    </location>
</feature>
<sequence length="489" mass="51617">MRGPHAAAQRNHPYLLIRHMRMISSHAERAAFLARRRCGTRPSGGPCRYCAQGVDIFMENRYLWIVRRSTRISAFNFQADGAGMKASKWRAGVAAVFATALGFGALVAAPAALAAGSIKIGLLAPLTGTGGPYGQEEVDAAKAAVDHINAAGGVLGKPLELVVADDESTPTAGVAAARKLIDVDGVVAIAGIWSSGVGLAVRPVALEKGVALLPNGSADELTQGDTKGLVWRFQTNGKAWGEAFANVVAGDGAKTASILVLQTPFTLSTVQPFADRFKEKGGKILDIVYFNPNQPSYRTEVEKIFGKRPDAVFVPSYINEFSAIVKEAYRGGYESKLYTFSHAADSGGKFVQNVGKQAAEGVNHVQATPVGASDTYKLYLRQTGQKEGTIVAFGANVFDEINVLALAIAKAGSARAVDFAKEIPNVVNADGPAVHDPVEGLALAGQGKPFRYAGAAADFKFLPNGDQTNLDYGHWRVLDGVSKLVGTTK</sequence>
<comment type="caution">
    <text evidence="7">The sequence shown here is derived from an EMBL/GenBank/DDBJ whole genome shotgun (WGS) entry which is preliminary data.</text>
</comment>
<dbReference type="InterPro" id="IPR028082">
    <property type="entry name" value="Peripla_BP_I"/>
</dbReference>
<evidence type="ECO:0000256" key="3">
    <source>
        <dbReference type="ARBA" id="ARBA00022729"/>
    </source>
</evidence>
<evidence type="ECO:0000256" key="1">
    <source>
        <dbReference type="ARBA" id="ARBA00010062"/>
    </source>
</evidence>
<dbReference type="PRINTS" id="PR00337">
    <property type="entry name" value="LEUILEVALBP"/>
</dbReference>
<organism evidence="7 8">
    <name type="scientific">Bordetella genomosp. 10</name>
    <dbReference type="NCBI Taxonomy" id="1416804"/>
    <lineage>
        <taxon>Bacteria</taxon>
        <taxon>Pseudomonadati</taxon>
        <taxon>Pseudomonadota</taxon>
        <taxon>Betaproteobacteria</taxon>
        <taxon>Burkholderiales</taxon>
        <taxon>Alcaligenaceae</taxon>
        <taxon>Bordetella</taxon>
    </lineage>
</organism>
<dbReference type="Pfam" id="PF13458">
    <property type="entry name" value="Peripla_BP_6"/>
    <property type="match status" value="1"/>
</dbReference>
<evidence type="ECO:0000313" key="7">
    <source>
        <dbReference type="EMBL" id="OZI37845.1"/>
    </source>
</evidence>
<dbReference type="EMBL" id="NEVM01000001">
    <property type="protein sequence ID" value="OZI37845.1"/>
    <property type="molecule type" value="Genomic_DNA"/>
</dbReference>
<dbReference type="PANTHER" id="PTHR30483:SF6">
    <property type="entry name" value="PERIPLASMIC BINDING PROTEIN OF ABC TRANSPORTER FOR NATURAL AMINO ACIDS"/>
    <property type="match status" value="1"/>
</dbReference>
<dbReference type="CDD" id="cd06346">
    <property type="entry name" value="PBP1_ABC_ligand_binding-like"/>
    <property type="match status" value="1"/>
</dbReference>
<keyword evidence="5" id="KW-1133">Transmembrane helix</keyword>
<comment type="similarity">
    <text evidence="1">Belongs to the leucine-binding protein family.</text>
</comment>